<name>A0A815S4X0_9BILA</name>
<keyword evidence="1" id="KW-0479">Metal-binding</keyword>
<dbReference type="EMBL" id="CAJNOQ010021319">
    <property type="protein sequence ID" value="CAF1484331.1"/>
    <property type="molecule type" value="Genomic_DNA"/>
</dbReference>
<evidence type="ECO:0000256" key="2">
    <source>
        <dbReference type="ARBA" id="ARBA00022771"/>
    </source>
</evidence>
<keyword evidence="2" id="KW-0863">Zinc-finger</keyword>
<dbReference type="EMBL" id="CAJOBC010086805">
    <property type="protein sequence ID" value="CAF4348664.1"/>
    <property type="molecule type" value="Genomic_DNA"/>
</dbReference>
<organism evidence="5 7">
    <name type="scientific">Didymodactylos carnosus</name>
    <dbReference type="NCBI Taxonomy" id="1234261"/>
    <lineage>
        <taxon>Eukaryota</taxon>
        <taxon>Metazoa</taxon>
        <taxon>Spiralia</taxon>
        <taxon>Gnathifera</taxon>
        <taxon>Rotifera</taxon>
        <taxon>Eurotatoria</taxon>
        <taxon>Bdelloidea</taxon>
        <taxon>Philodinida</taxon>
        <taxon>Philodinidae</taxon>
        <taxon>Didymodactylos</taxon>
    </lineage>
</organism>
<dbReference type="PANTHER" id="PTHR31649:SF1">
    <property type="entry name" value="FARNESOIC ACID O-METHYL TRANSFERASE DOMAIN-CONTAINING PROTEIN"/>
    <property type="match status" value="1"/>
</dbReference>
<dbReference type="SUPFAM" id="SSF57850">
    <property type="entry name" value="RING/U-box"/>
    <property type="match status" value="1"/>
</dbReference>
<dbReference type="AlphaFoldDB" id="A0A815S4X0"/>
<dbReference type="PANTHER" id="PTHR31649">
    <property type="entry name" value="AGAP009604-PA"/>
    <property type="match status" value="1"/>
</dbReference>
<dbReference type="Gene3D" id="3.30.60.90">
    <property type="match status" value="1"/>
</dbReference>
<reference evidence="5" key="1">
    <citation type="submission" date="2021-02" db="EMBL/GenBank/DDBJ databases">
        <authorList>
            <person name="Nowell W R."/>
        </authorList>
    </citation>
    <scope>NUCLEOTIDE SEQUENCE</scope>
</reference>
<feature type="domain" description="ZZ-type" evidence="4">
    <location>
        <begin position="3"/>
        <end position="30"/>
    </location>
</feature>
<evidence type="ECO:0000259" key="4">
    <source>
        <dbReference type="Pfam" id="PF00569"/>
    </source>
</evidence>
<proteinExistence type="predicted"/>
<dbReference type="Pfam" id="PF11901">
    <property type="entry name" value="DM9"/>
    <property type="match status" value="1"/>
</dbReference>
<dbReference type="InterPro" id="IPR006616">
    <property type="entry name" value="DM9_repeat"/>
</dbReference>
<dbReference type="InterPro" id="IPR043145">
    <property type="entry name" value="Znf_ZZ_sf"/>
</dbReference>
<evidence type="ECO:0000256" key="3">
    <source>
        <dbReference type="ARBA" id="ARBA00022833"/>
    </source>
</evidence>
<protein>
    <recommendedName>
        <fullName evidence="4">ZZ-type domain-containing protein</fullName>
    </recommendedName>
</protein>
<dbReference type="InterPro" id="IPR000433">
    <property type="entry name" value="Znf_ZZ"/>
</dbReference>
<evidence type="ECO:0000313" key="7">
    <source>
        <dbReference type="Proteomes" id="UP000663829"/>
    </source>
</evidence>
<dbReference type="GO" id="GO:0008270">
    <property type="term" value="F:zinc ion binding"/>
    <property type="evidence" value="ECO:0007669"/>
    <property type="project" value="UniProtKB-KW"/>
</dbReference>
<dbReference type="Proteomes" id="UP000663829">
    <property type="component" value="Unassembled WGS sequence"/>
</dbReference>
<dbReference type="OrthoDB" id="2142040at2759"/>
<dbReference type="Pfam" id="PF00569">
    <property type="entry name" value="ZZ"/>
    <property type="match status" value="1"/>
</dbReference>
<keyword evidence="7" id="KW-1185">Reference proteome</keyword>
<keyword evidence="3" id="KW-0862">Zinc</keyword>
<accession>A0A815S4X0</accession>
<gene>
    <name evidence="5" type="ORF">GPM918_LOCUS35976</name>
    <name evidence="6" type="ORF">SRO942_LOCUS36702</name>
</gene>
<evidence type="ECO:0000313" key="5">
    <source>
        <dbReference type="EMBL" id="CAF1484331.1"/>
    </source>
</evidence>
<evidence type="ECO:0000256" key="1">
    <source>
        <dbReference type="ARBA" id="ARBA00022723"/>
    </source>
</evidence>
<dbReference type="SMART" id="SM00696">
    <property type="entry name" value="DM9"/>
    <property type="match status" value="2"/>
</dbReference>
<comment type="caution">
    <text evidence="5">The sequence shown here is derived from an EMBL/GenBank/DDBJ whole genome shotgun (WGS) entry which is preliminary data.</text>
</comment>
<dbReference type="Proteomes" id="UP000681722">
    <property type="component" value="Unassembled WGS sequence"/>
</dbReference>
<evidence type="ECO:0000313" key="6">
    <source>
        <dbReference type="EMBL" id="CAF4348664.1"/>
    </source>
</evidence>
<sequence length="333" mass="38251">MSPLIGERYYCKTCDNYDLCTRCQQKGHEHELMLVPQLNEDDDQLHRMIKQKTNNQPIFEWRSVTNDLLPLNKCVAGHRRGGLPIYVGRAYHNYHLIPGTVLPTYDCICVPYSGSAHYYTSYEVLTNPNDYKLQWIISSNGNVPKGAIKGGHESNGGIYYIGRVACGGAFESIGKVHPSLEALYVPYGSKEWCFEEYEVLCLETEVSDEDDNSDLEGNDQKDQIVSDLLRNGRQALFKYEDDTISEIYTYESTRVQEESPLLKLIKQDVEETWDTLLSQSQPEIMLFFNKVKDENYSHFDNVLRRVAEYGTTYTKSSSILSLALQMVIHGYRR</sequence>